<feature type="region of interest" description="Disordered" evidence="1">
    <location>
        <begin position="402"/>
        <end position="424"/>
    </location>
</feature>
<reference evidence="2" key="1">
    <citation type="submission" date="2022-09" db="EMBL/GenBank/DDBJ databases">
        <title>Fusarium specimens isolated from Avocado Roots.</title>
        <authorList>
            <person name="Stajich J."/>
            <person name="Roper C."/>
            <person name="Heimlech-Rivalta G."/>
        </authorList>
    </citation>
    <scope>NUCLEOTIDE SEQUENCE</scope>
    <source>
        <strain evidence="2">CF00136</strain>
    </source>
</reference>
<evidence type="ECO:0000313" key="3">
    <source>
        <dbReference type="Proteomes" id="UP001152049"/>
    </source>
</evidence>
<dbReference type="EMBL" id="JAOQAZ010000054">
    <property type="protein sequence ID" value="KAJ4243860.1"/>
    <property type="molecule type" value="Genomic_DNA"/>
</dbReference>
<dbReference type="OrthoDB" id="3644718at2759"/>
<evidence type="ECO:0000313" key="2">
    <source>
        <dbReference type="EMBL" id="KAJ4243860.1"/>
    </source>
</evidence>
<dbReference type="Proteomes" id="UP001152049">
    <property type="component" value="Unassembled WGS sequence"/>
</dbReference>
<name>A0A9W8V963_9HYPO</name>
<accession>A0A9W8V963</accession>
<evidence type="ECO:0000256" key="1">
    <source>
        <dbReference type="SAM" id="MobiDB-lite"/>
    </source>
</evidence>
<feature type="region of interest" description="Disordered" evidence="1">
    <location>
        <begin position="101"/>
        <end position="127"/>
    </location>
</feature>
<feature type="compositionally biased region" description="Acidic residues" evidence="1">
    <location>
        <begin position="107"/>
        <end position="119"/>
    </location>
</feature>
<sequence length="437" mass="50294">MQMLLIVLCPRLKSLKYMYNKHDKVDRHRSLKWLTLVIGKAWTDASWPPGLQSLREVAVGVHSETWLDDDVPELWYTRSCFRGILKLPSIESLYFRGLRPQDHPTIEGEDTESDYEDNESPFNSSPAAELRHAADKLPARCSTVEHLYLDSIGDYDTFQSELAAAPKALKTYTLQSGAIDFFMIMDFDLLLDLVVEKQRQSIQSIMVYDASEFQGYRCRLYTLGHEIKIHDCPQLRQIHVQLHDLFTHTYYDFPWGRQGLTEAWKDPFKRQGCADFITRLFPTSLEVLVLGCAGVTMPDFVSMEMEQEILVNLVRSDRLPALKAIYLELPDLDTVYPFTKLIQVGWESGVDIHTRRNPHVPRHQVQFPMPPRAASHLSHGDIPQPEFDPFNGCWMASSQDMQLEGEPNEMSPGETFPALDIDDETEDDCASVRLRYY</sequence>
<gene>
    <name evidence="2" type="ORF">NW762_014741</name>
</gene>
<proteinExistence type="predicted"/>
<dbReference type="AlphaFoldDB" id="A0A9W8V963"/>
<protein>
    <submittedName>
        <fullName evidence="2">Uncharacterized protein</fullName>
    </submittedName>
</protein>
<comment type="caution">
    <text evidence="2">The sequence shown here is derived from an EMBL/GenBank/DDBJ whole genome shotgun (WGS) entry which is preliminary data.</text>
</comment>
<keyword evidence="3" id="KW-1185">Reference proteome</keyword>
<organism evidence="2 3">
    <name type="scientific">Fusarium torreyae</name>
    <dbReference type="NCBI Taxonomy" id="1237075"/>
    <lineage>
        <taxon>Eukaryota</taxon>
        <taxon>Fungi</taxon>
        <taxon>Dikarya</taxon>
        <taxon>Ascomycota</taxon>
        <taxon>Pezizomycotina</taxon>
        <taxon>Sordariomycetes</taxon>
        <taxon>Hypocreomycetidae</taxon>
        <taxon>Hypocreales</taxon>
        <taxon>Nectriaceae</taxon>
        <taxon>Fusarium</taxon>
    </lineage>
</organism>